<accession>A0AAV9A4T2</accession>
<feature type="compositionally biased region" description="Polar residues" evidence="1">
    <location>
        <begin position="74"/>
        <end position="86"/>
    </location>
</feature>
<dbReference type="EMBL" id="JAUJYN010000012">
    <property type="protein sequence ID" value="KAK1259183.1"/>
    <property type="molecule type" value="Genomic_DNA"/>
</dbReference>
<protein>
    <submittedName>
        <fullName evidence="2">Uncharacterized protein</fullName>
    </submittedName>
</protein>
<feature type="region of interest" description="Disordered" evidence="1">
    <location>
        <begin position="1"/>
        <end position="37"/>
    </location>
</feature>
<reference evidence="2" key="2">
    <citation type="submission" date="2023-06" db="EMBL/GenBank/DDBJ databases">
        <authorList>
            <person name="Ma L."/>
            <person name="Liu K.-W."/>
            <person name="Li Z."/>
            <person name="Hsiao Y.-Y."/>
            <person name="Qi Y."/>
            <person name="Fu T."/>
            <person name="Tang G."/>
            <person name="Zhang D."/>
            <person name="Sun W.-H."/>
            <person name="Liu D.-K."/>
            <person name="Li Y."/>
            <person name="Chen G.-Z."/>
            <person name="Liu X.-D."/>
            <person name="Liao X.-Y."/>
            <person name="Jiang Y.-T."/>
            <person name="Yu X."/>
            <person name="Hao Y."/>
            <person name="Huang J."/>
            <person name="Zhao X.-W."/>
            <person name="Ke S."/>
            <person name="Chen Y.-Y."/>
            <person name="Wu W.-L."/>
            <person name="Hsu J.-L."/>
            <person name="Lin Y.-F."/>
            <person name="Huang M.-D."/>
            <person name="Li C.-Y."/>
            <person name="Huang L."/>
            <person name="Wang Z.-W."/>
            <person name="Zhao X."/>
            <person name="Zhong W.-Y."/>
            <person name="Peng D.-H."/>
            <person name="Ahmad S."/>
            <person name="Lan S."/>
            <person name="Zhang J.-S."/>
            <person name="Tsai W.-C."/>
            <person name="Van De Peer Y."/>
            <person name="Liu Z.-J."/>
        </authorList>
    </citation>
    <scope>NUCLEOTIDE SEQUENCE</scope>
    <source>
        <strain evidence="2">SCP</strain>
        <tissue evidence="2">Leaves</tissue>
    </source>
</reference>
<organism evidence="2 3">
    <name type="scientific">Acorus gramineus</name>
    <name type="common">Dwarf sweet flag</name>
    <dbReference type="NCBI Taxonomy" id="55184"/>
    <lineage>
        <taxon>Eukaryota</taxon>
        <taxon>Viridiplantae</taxon>
        <taxon>Streptophyta</taxon>
        <taxon>Embryophyta</taxon>
        <taxon>Tracheophyta</taxon>
        <taxon>Spermatophyta</taxon>
        <taxon>Magnoliopsida</taxon>
        <taxon>Liliopsida</taxon>
        <taxon>Acoraceae</taxon>
        <taxon>Acorus</taxon>
    </lineage>
</organism>
<dbReference type="Proteomes" id="UP001179952">
    <property type="component" value="Unassembled WGS sequence"/>
</dbReference>
<evidence type="ECO:0000256" key="1">
    <source>
        <dbReference type="SAM" id="MobiDB-lite"/>
    </source>
</evidence>
<sequence>MASNYTEEYKENVVSSRNLRRTWSSTSDPCSGAQTTPKCVCAPATHARSFKCRLHRVNSHGNSSPTSPLPPQPVVSTAPTRSVEAQ</sequence>
<comment type="caution">
    <text evidence="2">The sequence shown here is derived from an EMBL/GenBank/DDBJ whole genome shotgun (WGS) entry which is preliminary data.</text>
</comment>
<gene>
    <name evidence="2" type="ORF">QJS04_geneDACA021502</name>
</gene>
<feature type="region of interest" description="Disordered" evidence="1">
    <location>
        <begin position="57"/>
        <end position="86"/>
    </location>
</feature>
<keyword evidence="3" id="KW-1185">Reference proteome</keyword>
<dbReference type="AlphaFoldDB" id="A0AAV9A4T2"/>
<feature type="compositionally biased region" description="Polar residues" evidence="1">
    <location>
        <begin position="13"/>
        <end position="37"/>
    </location>
</feature>
<reference evidence="2" key="1">
    <citation type="journal article" date="2023" name="Nat. Commun.">
        <title>Diploid and tetraploid genomes of Acorus and the evolution of monocots.</title>
        <authorList>
            <person name="Ma L."/>
            <person name="Liu K.W."/>
            <person name="Li Z."/>
            <person name="Hsiao Y.Y."/>
            <person name="Qi Y."/>
            <person name="Fu T."/>
            <person name="Tang G.D."/>
            <person name="Zhang D."/>
            <person name="Sun W.H."/>
            <person name="Liu D.K."/>
            <person name="Li Y."/>
            <person name="Chen G.Z."/>
            <person name="Liu X.D."/>
            <person name="Liao X.Y."/>
            <person name="Jiang Y.T."/>
            <person name="Yu X."/>
            <person name="Hao Y."/>
            <person name="Huang J."/>
            <person name="Zhao X.W."/>
            <person name="Ke S."/>
            <person name="Chen Y.Y."/>
            <person name="Wu W.L."/>
            <person name="Hsu J.L."/>
            <person name="Lin Y.F."/>
            <person name="Huang M.D."/>
            <person name="Li C.Y."/>
            <person name="Huang L."/>
            <person name="Wang Z.W."/>
            <person name="Zhao X."/>
            <person name="Zhong W.Y."/>
            <person name="Peng D.H."/>
            <person name="Ahmad S."/>
            <person name="Lan S."/>
            <person name="Zhang J.S."/>
            <person name="Tsai W.C."/>
            <person name="Van de Peer Y."/>
            <person name="Liu Z.J."/>
        </authorList>
    </citation>
    <scope>NUCLEOTIDE SEQUENCE</scope>
    <source>
        <strain evidence="2">SCP</strain>
    </source>
</reference>
<proteinExistence type="predicted"/>
<evidence type="ECO:0000313" key="3">
    <source>
        <dbReference type="Proteomes" id="UP001179952"/>
    </source>
</evidence>
<evidence type="ECO:0000313" key="2">
    <source>
        <dbReference type="EMBL" id="KAK1259183.1"/>
    </source>
</evidence>
<name>A0AAV9A4T2_ACOGR</name>